<evidence type="ECO:0000313" key="3">
    <source>
        <dbReference type="EMBL" id="MBH0237205.1"/>
    </source>
</evidence>
<comment type="caution">
    <text evidence="3">The sequence shown here is derived from an EMBL/GenBank/DDBJ whole genome shotgun (WGS) entry which is preliminary data.</text>
</comment>
<dbReference type="GO" id="GO:0000270">
    <property type="term" value="P:peptidoglycan metabolic process"/>
    <property type="evidence" value="ECO:0007669"/>
    <property type="project" value="TreeGrafter"/>
</dbReference>
<name>A0A931MXP7_9HYPH</name>
<dbReference type="EMBL" id="JADZLT010000042">
    <property type="protein sequence ID" value="MBH0237205.1"/>
    <property type="molecule type" value="Genomic_DNA"/>
</dbReference>
<dbReference type="Pfam" id="PF02698">
    <property type="entry name" value="DUF218"/>
    <property type="match status" value="1"/>
</dbReference>
<evidence type="ECO:0000259" key="2">
    <source>
        <dbReference type="Pfam" id="PF02698"/>
    </source>
</evidence>
<dbReference type="GO" id="GO:0043164">
    <property type="term" value="P:Gram-negative-bacterium-type cell wall biogenesis"/>
    <property type="evidence" value="ECO:0007669"/>
    <property type="project" value="TreeGrafter"/>
</dbReference>
<dbReference type="InterPro" id="IPR014729">
    <property type="entry name" value="Rossmann-like_a/b/a_fold"/>
</dbReference>
<feature type="domain" description="DUF218" evidence="2">
    <location>
        <begin position="82"/>
        <end position="221"/>
    </location>
</feature>
<dbReference type="CDD" id="cd06259">
    <property type="entry name" value="YdcF-like"/>
    <property type="match status" value="1"/>
</dbReference>
<dbReference type="Gene3D" id="3.40.50.620">
    <property type="entry name" value="HUPs"/>
    <property type="match status" value="1"/>
</dbReference>
<evidence type="ECO:0000313" key="4">
    <source>
        <dbReference type="Proteomes" id="UP000631694"/>
    </source>
</evidence>
<protein>
    <submittedName>
        <fullName evidence="3">YdcF family protein</fullName>
    </submittedName>
</protein>
<sequence>MPTTSPTSHVSRSGGRSAAGRRMRRVATSPAGAGRPRRRRRRALAVVLFSLLLAGIGFAADGFLRFAGEVSAMSIPASTDADAIVVLTGGSDRISGGMALLREGHGRRLLISGVHPETSAAQIARVTATGPSILDCCVDLDRRAANTIGNAVETARWASQHGFNSLIVVTSAYHMPRSMMELGHAMPDRQLIPYPISPSRMELGDWYVRSDTALLLLTEYVKYTAARVRLLMTPERMIPMLAADAVG</sequence>
<dbReference type="Proteomes" id="UP000631694">
    <property type="component" value="Unassembled WGS sequence"/>
</dbReference>
<dbReference type="InterPro" id="IPR003848">
    <property type="entry name" value="DUF218"/>
</dbReference>
<gene>
    <name evidence="3" type="ORF">I5731_05175</name>
</gene>
<dbReference type="GO" id="GO:0005886">
    <property type="term" value="C:plasma membrane"/>
    <property type="evidence" value="ECO:0007669"/>
    <property type="project" value="TreeGrafter"/>
</dbReference>
<dbReference type="AlphaFoldDB" id="A0A931MXP7"/>
<dbReference type="PANTHER" id="PTHR30336:SF4">
    <property type="entry name" value="ENVELOPE BIOGENESIS FACTOR ELYC"/>
    <property type="match status" value="1"/>
</dbReference>
<proteinExistence type="predicted"/>
<feature type="region of interest" description="Disordered" evidence="1">
    <location>
        <begin position="1"/>
        <end position="37"/>
    </location>
</feature>
<accession>A0A931MXP7</accession>
<reference evidence="3" key="1">
    <citation type="submission" date="2020-12" db="EMBL/GenBank/DDBJ databases">
        <title>Methylobrevis albus sp. nov., isolated from fresh water lack sediment.</title>
        <authorList>
            <person name="Zou Q."/>
        </authorList>
    </citation>
    <scope>NUCLEOTIDE SEQUENCE</scope>
    <source>
        <strain evidence="3">L22</strain>
    </source>
</reference>
<dbReference type="InterPro" id="IPR051599">
    <property type="entry name" value="Cell_Envelope_Assoc"/>
</dbReference>
<keyword evidence="4" id="KW-1185">Reference proteome</keyword>
<organism evidence="3 4">
    <name type="scientific">Methylobrevis albus</name>
    <dbReference type="NCBI Taxonomy" id="2793297"/>
    <lineage>
        <taxon>Bacteria</taxon>
        <taxon>Pseudomonadati</taxon>
        <taxon>Pseudomonadota</taxon>
        <taxon>Alphaproteobacteria</taxon>
        <taxon>Hyphomicrobiales</taxon>
        <taxon>Pleomorphomonadaceae</taxon>
        <taxon>Methylobrevis</taxon>
    </lineage>
</organism>
<dbReference type="PANTHER" id="PTHR30336">
    <property type="entry name" value="INNER MEMBRANE PROTEIN, PROBABLE PERMEASE"/>
    <property type="match status" value="1"/>
</dbReference>
<evidence type="ECO:0000256" key="1">
    <source>
        <dbReference type="SAM" id="MobiDB-lite"/>
    </source>
</evidence>